<comment type="caution">
    <text evidence="2">The sequence shown here is derived from an EMBL/GenBank/DDBJ whole genome shotgun (WGS) entry which is preliminary data.</text>
</comment>
<evidence type="ECO:0000313" key="2">
    <source>
        <dbReference type="EMBL" id="MFG3817267.1"/>
    </source>
</evidence>
<evidence type="ECO:0000256" key="1">
    <source>
        <dbReference type="SAM" id="Phobius"/>
    </source>
</evidence>
<name>A0ABW7C7Z3_9CYAN</name>
<keyword evidence="1" id="KW-0472">Membrane</keyword>
<sequence>MQSEEQIKKTNIIVAGVGLGVIVLGGATYIGLLAVGMEQQKEKLNTSGAETYFGVINRSVQSFYVEEGRFPQNFLELTNKYRGFSSAYVSGNMLEQLENSNMKISGYEFNMRLVDQNTVHVSAAPLYKGNYSTISGGVFIMRDYQANAKICKSQRFTNGSIEFPERDTSGGLTCPSGYDVPKSR</sequence>
<keyword evidence="1" id="KW-1133">Transmembrane helix</keyword>
<gene>
    <name evidence="2" type="ORF">VPK24_06425</name>
</gene>
<accession>A0ABW7C7Z3</accession>
<evidence type="ECO:0000313" key="3">
    <source>
        <dbReference type="Proteomes" id="UP001604335"/>
    </source>
</evidence>
<proteinExistence type="predicted"/>
<dbReference type="EMBL" id="JAZAQF010000031">
    <property type="protein sequence ID" value="MFG3817267.1"/>
    <property type="molecule type" value="Genomic_DNA"/>
</dbReference>
<reference evidence="3" key="1">
    <citation type="journal article" date="2024" name="Algal Res.">
        <title>Biochemical, toxicological and genomic investigation of a high-biomass producing Limnothrix strain isolated from Italian shallow drinking water reservoir.</title>
        <authorList>
            <person name="Simonazzi M."/>
            <person name="Shishido T.K."/>
            <person name="Delbaje E."/>
            <person name="Wahlsten M."/>
            <person name="Fewer D.P."/>
            <person name="Sivonen K."/>
            <person name="Pezzolesi L."/>
            <person name="Pistocchi R."/>
        </authorList>
    </citation>
    <scope>NUCLEOTIDE SEQUENCE [LARGE SCALE GENOMIC DNA]</scope>
    <source>
        <strain evidence="3">LRLZ20PSL1</strain>
    </source>
</reference>
<dbReference type="Proteomes" id="UP001604335">
    <property type="component" value="Unassembled WGS sequence"/>
</dbReference>
<feature type="transmembrane region" description="Helical" evidence="1">
    <location>
        <begin position="12"/>
        <end position="35"/>
    </location>
</feature>
<dbReference type="RefSeq" id="WP_099531988.1">
    <property type="nucleotide sequence ID" value="NZ_JAZAQF010000031.1"/>
</dbReference>
<keyword evidence="3" id="KW-1185">Reference proteome</keyword>
<protein>
    <submittedName>
        <fullName evidence="2">Type IV pilin-like G/H family protein</fullName>
    </submittedName>
</protein>
<keyword evidence="1" id="KW-0812">Transmembrane</keyword>
<organism evidence="2 3">
    <name type="scientific">Limnothrix redekei LRLZ20PSL1</name>
    <dbReference type="NCBI Taxonomy" id="3112953"/>
    <lineage>
        <taxon>Bacteria</taxon>
        <taxon>Bacillati</taxon>
        <taxon>Cyanobacteriota</taxon>
        <taxon>Cyanophyceae</taxon>
        <taxon>Pseudanabaenales</taxon>
        <taxon>Pseudanabaenaceae</taxon>
        <taxon>Limnothrix</taxon>
    </lineage>
</organism>